<evidence type="ECO:0008006" key="3">
    <source>
        <dbReference type="Google" id="ProtNLM"/>
    </source>
</evidence>
<proteinExistence type="predicted"/>
<accession>A0A9W5WUD4</accession>
<organism evidence="1 2">
    <name type="scientific">Babesia ovis</name>
    <dbReference type="NCBI Taxonomy" id="5869"/>
    <lineage>
        <taxon>Eukaryota</taxon>
        <taxon>Sar</taxon>
        <taxon>Alveolata</taxon>
        <taxon>Apicomplexa</taxon>
        <taxon>Aconoidasida</taxon>
        <taxon>Piroplasmida</taxon>
        <taxon>Babesiidae</taxon>
        <taxon>Babesia</taxon>
    </lineage>
</organism>
<dbReference type="Proteomes" id="UP001057455">
    <property type="component" value="Unassembled WGS sequence"/>
</dbReference>
<dbReference type="AlphaFoldDB" id="A0A9W5WUD4"/>
<reference evidence="1" key="1">
    <citation type="submission" date="2019-12" db="EMBL/GenBank/DDBJ databases">
        <title>Genome sequence of Babesia ovis.</title>
        <authorList>
            <person name="Yamagishi J."/>
            <person name="Sevinc F."/>
            <person name="Xuan X."/>
        </authorList>
    </citation>
    <scope>NUCLEOTIDE SEQUENCE</scope>
    <source>
        <strain evidence="1">Selcuk</strain>
    </source>
</reference>
<comment type="caution">
    <text evidence="1">The sequence shown here is derived from an EMBL/GenBank/DDBJ whole genome shotgun (WGS) entry which is preliminary data.</text>
</comment>
<gene>
    <name evidence="1" type="ORF">BaOVIS_012690</name>
</gene>
<dbReference type="OrthoDB" id="328333at2759"/>
<protein>
    <recommendedName>
        <fullName evidence="3">Mcm6 C-terminal winged-helix domain-containing protein</fullName>
    </recommendedName>
</protein>
<name>A0A9W5WUD4_BABOV</name>
<keyword evidence="2" id="KW-1185">Reference proteome</keyword>
<evidence type="ECO:0000313" key="1">
    <source>
        <dbReference type="EMBL" id="GFE53865.1"/>
    </source>
</evidence>
<dbReference type="EMBL" id="BLIY01000008">
    <property type="protein sequence ID" value="GFE53865.1"/>
    <property type="molecule type" value="Genomic_DNA"/>
</dbReference>
<sequence length="118" mass="13866">MSKLESPSNLNIEFGAYVHFAYYVGKYLMKHCPEETCNEKKLVEWYLDRFRGLLTQTDATESKLQLLYGMLISNLLRDECLTVVSETPEGRIVRKHPSFFVWAWRSQAKSHEYNVLNL</sequence>
<evidence type="ECO:0000313" key="2">
    <source>
        <dbReference type="Proteomes" id="UP001057455"/>
    </source>
</evidence>